<gene>
    <name evidence="2" type="ORF">V4F39_20035</name>
</gene>
<dbReference type="RefSeq" id="WP_332291663.1">
    <property type="nucleotide sequence ID" value="NZ_JAZIBG010000038.1"/>
</dbReference>
<evidence type="ECO:0000313" key="3">
    <source>
        <dbReference type="Proteomes" id="UP001336250"/>
    </source>
</evidence>
<reference evidence="2 3" key="1">
    <citation type="submission" date="2024-02" db="EMBL/GenBank/DDBJ databases">
        <title>Genome sequence of Aquincola sp. MAHUQ-54.</title>
        <authorList>
            <person name="Huq M.A."/>
        </authorList>
    </citation>
    <scope>NUCLEOTIDE SEQUENCE [LARGE SCALE GENOMIC DNA]</scope>
    <source>
        <strain evidence="2 3">MAHUQ-54</strain>
    </source>
</reference>
<evidence type="ECO:0008006" key="4">
    <source>
        <dbReference type="Google" id="ProtNLM"/>
    </source>
</evidence>
<dbReference type="Proteomes" id="UP001336250">
    <property type="component" value="Unassembled WGS sequence"/>
</dbReference>
<dbReference type="EMBL" id="JAZIBG010000038">
    <property type="protein sequence ID" value="MEF7616215.1"/>
    <property type="molecule type" value="Genomic_DNA"/>
</dbReference>
<evidence type="ECO:0000313" key="2">
    <source>
        <dbReference type="EMBL" id="MEF7616215.1"/>
    </source>
</evidence>
<sequence>MGNSSILGGTVAPKQAEGRDTDALGPSDSSDSGSDVQGERLAATPLDNGDLVHATPAVHGSDTDAGGTGERGSAVPGEDAAGADIGPDHVETLAPDDAMDDAVSIDADDIEDFAADEEVDPDDPDADLDGGPSDENQPP</sequence>
<name>A0AAW9QG60_9BURK</name>
<feature type="compositionally biased region" description="Low complexity" evidence="1">
    <location>
        <begin position="129"/>
        <end position="139"/>
    </location>
</feature>
<proteinExistence type="predicted"/>
<evidence type="ECO:0000256" key="1">
    <source>
        <dbReference type="SAM" id="MobiDB-lite"/>
    </source>
</evidence>
<accession>A0AAW9QG60</accession>
<keyword evidence="3" id="KW-1185">Reference proteome</keyword>
<feature type="compositionally biased region" description="Acidic residues" evidence="1">
    <location>
        <begin position="106"/>
        <end position="128"/>
    </location>
</feature>
<comment type="caution">
    <text evidence="2">The sequence shown here is derived from an EMBL/GenBank/DDBJ whole genome shotgun (WGS) entry which is preliminary data.</text>
</comment>
<feature type="region of interest" description="Disordered" evidence="1">
    <location>
        <begin position="1"/>
        <end position="139"/>
    </location>
</feature>
<organism evidence="2 3">
    <name type="scientific">Aquincola agrisoli</name>
    <dbReference type="NCBI Taxonomy" id="3119538"/>
    <lineage>
        <taxon>Bacteria</taxon>
        <taxon>Pseudomonadati</taxon>
        <taxon>Pseudomonadota</taxon>
        <taxon>Betaproteobacteria</taxon>
        <taxon>Burkholderiales</taxon>
        <taxon>Sphaerotilaceae</taxon>
        <taxon>Aquincola</taxon>
    </lineage>
</organism>
<dbReference type="AlphaFoldDB" id="A0AAW9QG60"/>
<protein>
    <recommendedName>
        <fullName evidence="4">Chemotaxis protein</fullName>
    </recommendedName>
</protein>